<evidence type="ECO:0000256" key="3">
    <source>
        <dbReference type="ARBA" id="ARBA00022840"/>
    </source>
</evidence>
<gene>
    <name evidence="7" type="ORF">EYF70_05450</name>
    <name evidence="6" type="ORF">GCM10007387_39570</name>
</gene>
<dbReference type="SUPFAM" id="SSF52540">
    <property type="entry name" value="P-loop containing nucleoside triphosphate hydrolases"/>
    <property type="match status" value="1"/>
</dbReference>
<evidence type="ECO:0000313" key="9">
    <source>
        <dbReference type="Proteomes" id="UP000628442"/>
    </source>
</evidence>
<dbReference type="Gene3D" id="3.30.450.90">
    <property type="match status" value="1"/>
</dbReference>
<dbReference type="PANTHER" id="PTHR30258:SF2">
    <property type="entry name" value="COMG OPERON PROTEIN 1"/>
    <property type="match status" value="1"/>
</dbReference>
<dbReference type="Proteomes" id="UP000292307">
    <property type="component" value="Chromosome"/>
</dbReference>
<dbReference type="GO" id="GO:0005524">
    <property type="term" value="F:ATP binding"/>
    <property type="evidence" value="ECO:0007669"/>
    <property type="project" value="UniProtKB-KW"/>
</dbReference>
<protein>
    <submittedName>
        <fullName evidence="7">GAF domain-containing protein</fullName>
    </submittedName>
</protein>
<dbReference type="SMART" id="SM00065">
    <property type="entry name" value="GAF"/>
    <property type="match status" value="1"/>
</dbReference>
<dbReference type="EMBL" id="CP036401">
    <property type="protein sequence ID" value="QBI00363.1"/>
    <property type="molecule type" value="Genomic_DNA"/>
</dbReference>
<evidence type="ECO:0000259" key="5">
    <source>
        <dbReference type="SMART" id="SM00065"/>
    </source>
</evidence>
<evidence type="ECO:0000256" key="2">
    <source>
        <dbReference type="ARBA" id="ARBA00022741"/>
    </source>
</evidence>
<feature type="region of interest" description="Disordered" evidence="4">
    <location>
        <begin position="178"/>
        <end position="209"/>
    </location>
</feature>
<dbReference type="PANTHER" id="PTHR30258">
    <property type="entry name" value="TYPE II SECRETION SYSTEM PROTEIN GSPE-RELATED"/>
    <property type="match status" value="1"/>
</dbReference>
<dbReference type="EMBL" id="BMWV01000009">
    <property type="protein sequence ID" value="GGY53278.1"/>
    <property type="molecule type" value="Genomic_DNA"/>
</dbReference>
<accession>A0A411WUB8</accession>
<proteinExistence type="inferred from homology"/>
<dbReference type="Proteomes" id="UP000628442">
    <property type="component" value="Unassembled WGS sequence"/>
</dbReference>
<feature type="domain" description="GAF" evidence="5">
    <location>
        <begin position="29"/>
        <end position="188"/>
    </location>
</feature>
<comment type="similarity">
    <text evidence="1">Belongs to the GSP E family.</text>
</comment>
<dbReference type="InterPro" id="IPR027417">
    <property type="entry name" value="P-loop_NTPase"/>
</dbReference>
<dbReference type="Gene3D" id="3.40.50.300">
    <property type="entry name" value="P-loop containing nucleotide triphosphate hydrolases"/>
    <property type="match status" value="1"/>
</dbReference>
<dbReference type="InterPro" id="IPR003018">
    <property type="entry name" value="GAF"/>
</dbReference>
<keyword evidence="3" id="KW-0067">ATP-binding</keyword>
<feature type="compositionally biased region" description="Pro residues" evidence="4">
    <location>
        <begin position="189"/>
        <end position="203"/>
    </location>
</feature>
<evidence type="ECO:0000256" key="4">
    <source>
        <dbReference type="SAM" id="MobiDB-lite"/>
    </source>
</evidence>
<dbReference type="SUPFAM" id="SSF55781">
    <property type="entry name" value="GAF domain-like"/>
    <property type="match status" value="1"/>
</dbReference>
<evidence type="ECO:0000256" key="1">
    <source>
        <dbReference type="ARBA" id="ARBA00006611"/>
    </source>
</evidence>
<reference evidence="6" key="1">
    <citation type="journal article" date="2014" name="Int. J. Syst. Evol. Microbiol.">
        <title>Complete genome sequence of Corynebacterium casei LMG S-19264T (=DSM 44701T), isolated from a smear-ripened cheese.</title>
        <authorList>
            <consortium name="US DOE Joint Genome Institute (JGI-PGF)"/>
            <person name="Walter F."/>
            <person name="Albersmeier A."/>
            <person name="Kalinowski J."/>
            <person name="Ruckert C."/>
        </authorList>
    </citation>
    <scope>NUCLEOTIDE SEQUENCE</scope>
    <source>
        <strain evidence="6">KCTC 12343</strain>
    </source>
</reference>
<dbReference type="InterPro" id="IPR029016">
    <property type="entry name" value="GAF-like_dom_sf"/>
</dbReference>
<evidence type="ECO:0000313" key="7">
    <source>
        <dbReference type="EMBL" id="QBI00363.1"/>
    </source>
</evidence>
<keyword evidence="2" id="KW-0547">Nucleotide-binding</keyword>
<evidence type="ECO:0000313" key="6">
    <source>
        <dbReference type="EMBL" id="GGY53278.1"/>
    </source>
</evidence>
<dbReference type="RefSeq" id="WP_131144503.1">
    <property type="nucleotide sequence ID" value="NZ_BMWV01000009.1"/>
</dbReference>
<dbReference type="GO" id="GO:0016887">
    <property type="term" value="F:ATP hydrolysis activity"/>
    <property type="evidence" value="ECO:0007669"/>
    <property type="project" value="TreeGrafter"/>
</dbReference>
<dbReference type="Pfam" id="PF00437">
    <property type="entry name" value="T2SSE"/>
    <property type="match status" value="1"/>
</dbReference>
<dbReference type="OrthoDB" id="5790493at2"/>
<evidence type="ECO:0000313" key="8">
    <source>
        <dbReference type="Proteomes" id="UP000292307"/>
    </source>
</evidence>
<organism evidence="6 9">
    <name type="scientific">Pseudoduganella albidiflava</name>
    <dbReference type="NCBI Taxonomy" id="321983"/>
    <lineage>
        <taxon>Bacteria</taxon>
        <taxon>Pseudomonadati</taxon>
        <taxon>Pseudomonadota</taxon>
        <taxon>Betaproteobacteria</taxon>
        <taxon>Burkholderiales</taxon>
        <taxon>Oxalobacteraceae</taxon>
        <taxon>Telluria group</taxon>
        <taxon>Pseudoduganella</taxon>
    </lineage>
</organism>
<reference evidence="7 8" key="2">
    <citation type="submission" date="2019-02" db="EMBL/GenBank/DDBJ databases">
        <title>Draft Genome Sequences of Six Type Strains of the Genus Massilia.</title>
        <authorList>
            <person name="Miess H."/>
            <person name="Frediansyhah A."/>
            <person name="Gross H."/>
        </authorList>
    </citation>
    <scope>NUCLEOTIDE SEQUENCE [LARGE SCALE GENOMIC DNA]</scope>
    <source>
        <strain evidence="7 8">DSM 17472</strain>
    </source>
</reference>
<dbReference type="Gene3D" id="3.30.450.40">
    <property type="match status" value="1"/>
</dbReference>
<feature type="region of interest" description="Disordered" evidence="4">
    <location>
        <begin position="294"/>
        <end position="322"/>
    </location>
</feature>
<dbReference type="AlphaFoldDB" id="A0A411WUB8"/>
<keyword evidence="8" id="KW-1185">Reference proteome</keyword>
<reference evidence="6" key="3">
    <citation type="submission" date="2022-12" db="EMBL/GenBank/DDBJ databases">
        <authorList>
            <person name="Sun Q."/>
            <person name="Kim S."/>
        </authorList>
    </citation>
    <scope>NUCLEOTIDE SEQUENCE</scope>
    <source>
        <strain evidence="6">KCTC 12343</strain>
    </source>
</reference>
<sequence>MNTLADGDTHMPFLQALAAVVARLRDAGSLDEVMADPAGTVAGLFACDRFTLYAVDAEGDYLVSKAKSAAGAWRDVKVAIAPHGIAGHVALARRAVNIADAYDDAELARIAPGLRFPRGVDQRTGYRTRQVLAVPVLAPGSGALLGVIQLVNTRDGAPFPEHALAGATDLATALAEALAGAQKEGSRRTPPPPAAPSTRPTPPAAADRPVATRAVVPAPAGDDGARLLARIVADAQRLGAAAIHVEAAGRAGSAIRLRRDGALAPYATLPPAQAAALAMHLDAVVHWSGAAADTLADNKPRDGKRHDGRPHDDNLRHGQPRYGTLRGGAHGLPDMVLHAATLPSTAGVDMVLRIAAPNAAVPLARLGMAPDDLSRLRGMLDEARGLLLVCAPADSGKSTTLHALLAGLNHPERKICTAEDPVTLVQPGLRQVHAGRASGLAVAAALEAFRQADADVIMVDAPCDAPAAGLAVEAALSGRLVLAALPARNAVEGARRLLDMAADPFGAAAALAGVLAQRLARKLCTACRQPYHPGAAELDLLLTEYCAELQPGDDAAADNDARVAAYVAANNAGFAREEVLARWRERHADAGGRFTLYRAVGCAECRGGYRGRAGLFELMAVGERTARLLARRGAPAPLAAAALEDGMRTLKMDGIDKVLAGITDIGMVRAACARQGSAWTN</sequence>
<dbReference type="GO" id="GO:0005886">
    <property type="term" value="C:plasma membrane"/>
    <property type="evidence" value="ECO:0007669"/>
    <property type="project" value="TreeGrafter"/>
</dbReference>
<feature type="compositionally biased region" description="Basic and acidic residues" evidence="4">
    <location>
        <begin position="296"/>
        <end position="316"/>
    </location>
</feature>
<name>A0A411WUB8_9BURK</name>
<dbReference type="InterPro" id="IPR001482">
    <property type="entry name" value="T2SS/T4SS_dom"/>
</dbReference>